<organism evidence="2 3">
    <name type="scientific">Chaetomium strumarium</name>
    <dbReference type="NCBI Taxonomy" id="1170767"/>
    <lineage>
        <taxon>Eukaryota</taxon>
        <taxon>Fungi</taxon>
        <taxon>Dikarya</taxon>
        <taxon>Ascomycota</taxon>
        <taxon>Pezizomycotina</taxon>
        <taxon>Sordariomycetes</taxon>
        <taxon>Sordariomycetidae</taxon>
        <taxon>Sordariales</taxon>
        <taxon>Chaetomiaceae</taxon>
        <taxon>Chaetomium</taxon>
    </lineage>
</organism>
<dbReference type="InterPro" id="IPR036291">
    <property type="entry name" value="NAD(P)-bd_dom_sf"/>
</dbReference>
<dbReference type="GO" id="GO:0016491">
    <property type="term" value="F:oxidoreductase activity"/>
    <property type="evidence" value="ECO:0007669"/>
    <property type="project" value="UniProtKB-KW"/>
</dbReference>
<reference evidence="2" key="1">
    <citation type="journal article" date="2023" name="Mol. Phylogenet. Evol.">
        <title>Genome-scale phylogeny and comparative genomics of the fungal order Sordariales.</title>
        <authorList>
            <person name="Hensen N."/>
            <person name="Bonometti L."/>
            <person name="Westerberg I."/>
            <person name="Brannstrom I.O."/>
            <person name="Guillou S."/>
            <person name="Cros-Aarteil S."/>
            <person name="Calhoun S."/>
            <person name="Haridas S."/>
            <person name="Kuo A."/>
            <person name="Mondo S."/>
            <person name="Pangilinan J."/>
            <person name="Riley R."/>
            <person name="LaButti K."/>
            <person name="Andreopoulos B."/>
            <person name="Lipzen A."/>
            <person name="Chen C."/>
            <person name="Yan M."/>
            <person name="Daum C."/>
            <person name="Ng V."/>
            <person name="Clum A."/>
            <person name="Steindorff A."/>
            <person name="Ohm R.A."/>
            <person name="Martin F."/>
            <person name="Silar P."/>
            <person name="Natvig D.O."/>
            <person name="Lalanne C."/>
            <person name="Gautier V."/>
            <person name="Ament-Velasquez S.L."/>
            <person name="Kruys A."/>
            <person name="Hutchinson M.I."/>
            <person name="Powell A.J."/>
            <person name="Barry K."/>
            <person name="Miller A.N."/>
            <person name="Grigoriev I.V."/>
            <person name="Debuchy R."/>
            <person name="Gladieux P."/>
            <person name="Hiltunen Thoren M."/>
            <person name="Johannesson H."/>
        </authorList>
    </citation>
    <scope>NUCLEOTIDE SEQUENCE</scope>
    <source>
        <strain evidence="2">CBS 333.67</strain>
    </source>
</reference>
<evidence type="ECO:0000313" key="3">
    <source>
        <dbReference type="Proteomes" id="UP001273166"/>
    </source>
</evidence>
<dbReference type="InterPro" id="IPR052228">
    <property type="entry name" value="Sec_Metab_Biosynth_Oxidored"/>
</dbReference>
<keyword evidence="3" id="KW-1185">Reference proteome</keyword>
<keyword evidence="1" id="KW-0560">Oxidoreductase</keyword>
<dbReference type="GeneID" id="87885351"/>
<dbReference type="PANTHER" id="PTHR47534">
    <property type="entry name" value="YALI0E05731P"/>
    <property type="match status" value="1"/>
</dbReference>
<dbReference type="InterPro" id="IPR002347">
    <property type="entry name" value="SDR_fam"/>
</dbReference>
<dbReference type="SUPFAM" id="SSF51735">
    <property type="entry name" value="NAD(P)-binding Rossmann-fold domains"/>
    <property type="match status" value="1"/>
</dbReference>
<gene>
    <name evidence="2" type="ORF">B0T15DRAFT_488551</name>
</gene>
<dbReference type="EMBL" id="JAUDZG010000001">
    <property type="protein sequence ID" value="KAK3309847.1"/>
    <property type="molecule type" value="Genomic_DNA"/>
</dbReference>
<dbReference type="PANTHER" id="PTHR47534:SF3">
    <property type="entry name" value="ALCOHOL DEHYDROGENASE-LIKE C-TERMINAL DOMAIN-CONTAINING PROTEIN"/>
    <property type="match status" value="1"/>
</dbReference>
<dbReference type="AlphaFoldDB" id="A0AAJ0H114"/>
<dbReference type="RefSeq" id="XP_062725627.1">
    <property type="nucleotide sequence ID" value="XM_062866522.1"/>
</dbReference>
<dbReference type="Pfam" id="PF00106">
    <property type="entry name" value="adh_short"/>
    <property type="match status" value="1"/>
</dbReference>
<dbReference type="Proteomes" id="UP001273166">
    <property type="component" value="Unassembled WGS sequence"/>
</dbReference>
<evidence type="ECO:0000256" key="1">
    <source>
        <dbReference type="ARBA" id="ARBA00023002"/>
    </source>
</evidence>
<proteinExistence type="predicted"/>
<protein>
    <submittedName>
        <fullName evidence="2">Uncharacterized protein</fullName>
    </submittedName>
</protein>
<comment type="caution">
    <text evidence="2">The sequence shown here is derived from an EMBL/GenBank/DDBJ whole genome shotgun (WGS) entry which is preliminary data.</text>
</comment>
<accession>A0AAJ0H114</accession>
<reference evidence="2" key="2">
    <citation type="submission" date="2023-06" db="EMBL/GenBank/DDBJ databases">
        <authorList>
            <consortium name="Lawrence Berkeley National Laboratory"/>
            <person name="Mondo S.J."/>
            <person name="Hensen N."/>
            <person name="Bonometti L."/>
            <person name="Westerberg I."/>
            <person name="Brannstrom I.O."/>
            <person name="Guillou S."/>
            <person name="Cros-Aarteil S."/>
            <person name="Calhoun S."/>
            <person name="Haridas S."/>
            <person name="Kuo A."/>
            <person name="Pangilinan J."/>
            <person name="Riley R."/>
            <person name="Labutti K."/>
            <person name="Andreopoulos B."/>
            <person name="Lipzen A."/>
            <person name="Chen C."/>
            <person name="Yanf M."/>
            <person name="Daum C."/>
            <person name="Ng V."/>
            <person name="Clum A."/>
            <person name="Steindorff A."/>
            <person name="Ohm R."/>
            <person name="Martin F."/>
            <person name="Silar P."/>
            <person name="Natvig D."/>
            <person name="Lalanne C."/>
            <person name="Gautier V."/>
            <person name="Ament-Velasquez S.L."/>
            <person name="Kruys A."/>
            <person name="Hutchinson M.I."/>
            <person name="Powell A.J."/>
            <person name="Barry K."/>
            <person name="Miller A.N."/>
            <person name="Grigoriev I.V."/>
            <person name="Debuchy R."/>
            <person name="Gladieux P."/>
            <person name="Thoren M.H."/>
            <person name="Johannesson H."/>
        </authorList>
    </citation>
    <scope>NUCLEOTIDE SEQUENCE</scope>
    <source>
        <strain evidence="2">CBS 333.67</strain>
    </source>
</reference>
<dbReference type="Gene3D" id="3.40.50.720">
    <property type="entry name" value="NAD(P)-binding Rossmann-like Domain"/>
    <property type="match status" value="1"/>
</dbReference>
<evidence type="ECO:0000313" key="2">
    <source>
        <dbReference type="EMBL" id="KAK3309847.1"/>
    </source>
</evidence>
<name>A0AAJ0H114_9PEZI</name>
<sequence>MYDAVAIAMVTLQHVRRHNNGLRNRACGLVAVFTGATRGIGLATVRELLRHLVEPIIYLVGRSAAKFADEAQRLQLLNSGAQIRFIEADVSLLREIDRVCELVLGAETKLDLLFMSQGFIPLSGPEYTTEGIDSCMSLSHYGRVRLVHKLLPLLRLSDSPRVVSVLAGGSEKRLVEDDMGLRATYSMMSAVNHIACLQTLALAHLAANNPEVCFIHGHPGLVKTSIVSNAFSTPAQGFFDAVTRFFGSWVVGPLFNMIAMSEQESGERHAFLVTSTDYMSPAASKLRGREQHQQVGLMNGLYLVNSYGELRADWPLLEKWMNDGAVEKAWSHTLHVFDTVLT</sequence>